<protein>
    <submittedName>
        <fullName evidence="1">Uncharacterized protein</fullName>
    </submittedName>
</protein>
<dbReference type="EMBL" id="JACNLL010000023">
    <property type="protein sequence ID" value="MBC8198739.1"/>
    <property type="molecule type" value="Genomic_DNA"/>
</dbReference>
<sequence>MTVQPKGEDLRKAVKWVSEKRKHEHVKDLKKLVADASLKFNLSPKDAEFLSRFISHR</sequence>
<reference evidence="1 2" key="1">
    <citation type="submission" date="2020-08" db="EMBL/GenBank/DDBJ databases">
        <title>Bridging the membrane lipid divide: bacteria of the FCB group superphylum have the potential to synthesize archaeal ether lipids.</title>
        <authorList>
            <person name="Villanueva L."/>
            <person name="Von Meijenfeldt F.A.B."/>
            <person name="Westbye A.B."/>
            <person name="Yadav S."/>
            <person name="Hopmans E.C."/>
            <person name="Dutilh B.E."/>
            <person name="Sinninghe Damste J.S."/>
        </authorList>
    </citation>
    <scope>NUCLEOTIDE SEQUENCE [LARGE SCALE GENOMIC DNA]</scope>
    <source>
        <strain evidence="1">NIOZ-UU82</strain>
    </source>
</reference>
<gene>
    <name evidence="1" type="ORF">H8E80_01650</name>
</gene>
<proteinExistence type="predicted"/>
<evidence type="ECO:0000313" key="1">
    <source>
        <dbReference type="EMBL" id="MBC8198739.1"/>
    </source>
</evidence>
<accession>A0A8J6N3Z1</accession>
<name>A0A8J6N3Z1_9BACT</name>
<comment type="caution">
    <text evidence="1">The sequence shown here is derived from an EMBL/GenBank/DDBJ whole genome shotgun (WGS) entry which is preliminary data.</text>
</comment>
<dbReference type="AlphaFoldDB" id="A0A8J6N3Z1"/>
<dbReference type="Proteomes" id="UP000603545">
    <property type="component" value="Unassembled WGS sequence"/>
</dbReference>
<organism evidence="1 2">
    <name type="scientific">Candidatus Desulfaltia bathyphila</name>
    <dbReference type="NCBI Taxonomy" id="2841697"/>
    <lineage>
        <taxon>Bacteria</taxon>
        <taxon>Pseudomonadati</taxon>
        <taxon>Thermodesulfobacteriota</taxon>
        <taxon>Desulfobacteria</taxon>
        <taxon>Desulfobacterales</taxon>
        <taxon>Desulfobacterales incertae sedis</taxon>
        <taxon>Candidatus Desulfaltia</taxon>
    </lineage>
</organism>
<evidence type="ECO:0000313" key="2">
    <source>
        <dbReference type="Proteomes" id="UP000603545"/>
    </source>
</evidence>